<sequence length="324" mass="36134">MTRIQPRCTGLPEQSRFGTLLVSNLHQWGRKQLDEQEIETFLTLAEELHFRRTAERLGLSQGRTSQIIRKLERRIGTALFERTSRRVSLTPIGRQLRDGIEPAHRQIQREIAKASAAGRGIRGGLRLGFFGPATAHLLSQIIDEFHARHPDCEAQLTLETQIDDHLAPLRDESVDLLATLLPVNEPDLTVGPVLLRESYVLAVSSRHPFARRETVVLDDLARDTVLTVDGAPEYWLDRHIPPRTSAGEPIRRGPSVTTFQAALALVAAGKAMVPLTCQATRYYARPDIAYIPITDAPEAAYGLVWKTARENARIRAFAGLVPLT</sequence>
<dbReference type="PANTHER" id="PTHR30346">
    <property type="entry name" value="TRANSCRIPTIONAL DUAL REGULATOR HCAR-RELATED"/>
    <property type="match status" value="1"/>
</dbReference>
<dbReference type="Pfam" id="PF03466">
    <property type="entry name" value="LysR_substrate"/>
    <property type="match status" value="1"/>
</dbReference>
<evidence type="ECO:0000313" key="7">
    <source>
        <dbReference type="Proteomes" id="UP001612928"/>
    </source>
</evidence>
<keyword evidence="7" id="KW-1185">Reference proteome</keyword>
<organism evidence="6 7">
    <name type="scientific">Nonomuraea indica</name>
    <dbReference type="NCBI Taxonomy" id="1581193"/>
    <lineage>
        <taxon>Bacteria</taxon>
        <taxon>Bacillati</taxon>
        <taxon>Actinomycetota</taxon>
        <taxon>Actinomycetes</taxon>
        <taxon>Streptosporangiales</taxon>
        <taxon>Streptosporangiaceae</taxon>
        <taxon>Nonomuraea</taxon>
    </lineage>
</organism>
<evidence type="ECO:0000256" key="3">
    <source>
        <dbReference type="ARBA" id="ARBA00023125"/>
    </source>
</evidence>
<proteinExistence type="inferred from homology"/>
<gene>
    <name evidence="6" type="ORF">ACIBP5_05655</name>
</gene>
<comment type="similarity">
    <text evidence="1">Belongs to the LysR transcriptional regulatory family.</text>
</comment>
<reference evidence="6 7" key="1">
    <citation type="submission" date="2024-10" db="EMBL/GenBank/DDBJ databases">
        <title>The Natural Products Discovery Center: Release of the First 8490 Sequenced Strains for Exploring Actinobacteria Biosynthetic Diversity.</title>
        <authorList>
            <person name="Kalkreuter E."/>
            <person name="Kautsar S.A."/>
            <person name="Yang D."/>
            <person name="Bader C.D."/>
            <person name="Teijaro C.N."/>
            <person name="Fluegel L."/>
            <person name="Davis C.M."/>
            <person name="Simpson J.R."/>
            <person name="Lauterbach L."/>
            <person name="Steele A.D."/>
            <person name="Gui C."/>
            <person name="Meng S."/>
            <person name="Li G."/>
            <person name="Viehrig K."/>
            <person name="Ye F."/>
            <person name="Su P."/>
            <person name="Kiefer A.F."/>
            <person name="Nichols A."/>
            <person name="Cepeda A.J."/>
            <person name="Yan W."/>
            <person name="Fan B."/>
            <person name="Jiang Y."/>
            <person name="Adhikari A."/>
            <person name="Zheng C.-J."/>
            <person name="Schuster L."/>
            <person name="Cowan T.M."/>
            <person name="Smanski M.J."/>
            <person name="Chevrette M.G."/>
            <person name="De Carvalho L.P.S."/>
            <person name="Shen B."/>
        </authorList>
    </citation>
    <scope>NUCLEOTIDE SEQUENCE [LARGE SCALE GENOMIC DNA]</scope>
    <source>
        <strain evidence="6 7">NPDC049503</strain>
    </source>
</reference>
<dbReference type="InterPro" id="IPR005119">
    <property type="entry name" value="LysR_subst-bd"/>
</dbReference>
<keyword evidence="4" id="KW-0804">Transcription</keyword>
<dbReference type="PRINTS" id="PR00039">
    <property type="entry name" value="HTHLYSR"/>
</dbReference>
<dbReference type="SUPFAM" id="SSF53850">
    <property type="entry name" value="Periplasmic binding protein-like II"/>
    <property type="match status" value="1"/>
</dbReference>
<name>A0ABW7ZZX5_9ACTN</name>
<keyword evidence="2" id="KW-0805">Transcription regulation</keyword>
<keyword evidence="3" id="KW-0238">DNA-binding</keyword>
<evidence type="ECO:0000256" key="4">
    <source>
        <dbReference type="ARBA" id="ARBA00023163"/>
    </source>
</evidence>
<protein>
    <submittedName>
        <fullName evidence="6">LysR family transcriptional regulator</fullName>
    </submittedName>
</protein>
<dbReference type="InterPro" id="IPR036388">
    <property type="entry name" value="WH-like_DNA-bd_sf"/>
</dbReference>
<dbReference type="Pfam" id="PF00126">
    <property type="entry name" value="HTH_1"/>
    <property type="match status" value="1"/>
</dbReference>
<evidence type="ECO:0000256" key="1">
    <source>
        <dbReference type="ARBA" id="ARBA00009437"/>
    </source>
</evidence>
<dbReference type="Proteomes" id="UP001612928">
    <property type="component" value="Unassembled WGS sequence"/>
</dbReference>
<dbReference type="EMBL" id="JBITMB010000001">
    <property type="protein sequence ID" value="MFI7439432.1"/>
    <property type="molecule type" value="Genomic_DNA"/>
</dbReference>
<dbReference type="CDD" id="cd08414">
    <property type="entry name" value="PBP2_LTTR_aromatics_like"/>
    <property type="match status" value="1"/>
</dbReference>
<dbReference type="Gene3D" id="1.10.10.10">
    <property type="entry name" value="Winged helix-like DNA-binding domain superfamily/Winged helix DNA-binding domain"/>
    <property type="match status" value="1"/>
</dbReference>
<dbReference type="SUPFAM" id="SSF46785">
    <property type="entry name" value="Winged helix' DNA-binding domain"/>
    <property type="match status" value="1"/>
</dbReference>
<dbReference type="InterPro" id="IPR036390">
    <property type="entry name" value="WH_DNA-bd_sf"/>
</dbReference>
<dbReference type="RefSeq" id="WP_397019018.1">
    <property type="nucleotide sequence ID" value="NZ_JBITMB010000001.1"/>
</dbReference>
<dbReference type="PROSITE" id="PS50931">
    <property type="entry name" value="HTH_LYSR"/>
    <property type="match status" value="1"/>
</dbReference>
<accession>A0ABW7ZZX5</accession>
<evidence type="ECO:0000256" key="2">
    <source>
        <dbReference type="ARBA" id="ARBA00023015"/>
    </source>
</evidence>
<dbReference type="InterPro" id="IPR000847">
    <property type="entry name" value="LysR_HTH_N"/>
</dbReference>
<evidence type="ECO:0000313" key="6">
    <source>
        <dbReference type="EMBL" id="MFI7439432.1"/>
    </source>
</evidence>
<evidence type="ECO:0000259" key="5">
    <source>
        <dbReference type="PROSITE" id="PS50931"/>
    </source>
</evidence>
<dbReference type="PANTHER" id="PTHR30346:SF0">
    <property type="entry name" value="HCA OPERON TRANSCRIPTIONAL ACTIVATOR HCAR"/>
    <property type="match status" value="1"/>
</dbReference>
<comment type="caution">
    <text evidence="6">The sequence shown here is derived from an EMBL/GenBank/DDBJ whole genome shotgun (WGS) entry which is preliminary data.</text>
</comment>
<feature type="domain" description="HTH lysR-type" evidence="5">
    <location>
        <begin position="33"/>
        <end position="90"/>
    </location>
</feature>
<dbReference type="Gene3D" id="3.40.190.10">
    <property type="entry name" value="Periplasmic binding protein-like II"/>
    <property type="match status" value="2"/>
</dbReference>